<dbReference type="PANTHER" id="PTHR30349:SF64">
    <property type="entry name" value="PROPHAGE INTEGRASE INTD-RELATED"/>
    <property type="match status" value="1"/>
</dbReference>
<evidence type="ECO:0000259" key="5">
    <source>
        <dbReference type="PROSITE" id="PS51898"/>
    </source>
</evidence>
<dbReference type="SUPFAM" id="SSF56349">
    <property type="entry name" value="DNA breaking-rejoining enzymes"/>
    <property type="match status" value="1"/>
</dbReference>
<protein>
    <submittedName>
        <fullName evidence="6">Integrase</fullName>
    </submittedName>
</protein>
<dbReference type="Gene3D" id="1.10.150.130">
    <property type="match status" value="1"/>
</dbReference>
<sequence>MGRKRTPGIYKKGSHWQIDKQLFGYRLCESTGTGDLEEAEKYLARRIEEIRLANVYGVRPKRSFTEAATKFLMENQHKRSIEDDAGRLRELVKYIGKLSLESIHIGSLQQFIEGRKKDGVSTRTINHGLKVVRRILNLAASEWMDEFGLTWLANAPKIKLLPEYDLRKPYPLNWEEQHCLFDELPSHLEKMALFAVNTGCRDQEICELRWEWEISIPELPHIMVFIIPAELVKNGDERLVVCNETARSIVNSERGKHSTHVFSFRGRPLARMLSTGWQQARVKAGLPQVRVHDLKHTYGRRLRAAGVSFEDRQDLLGHRSGRITTHYSSAELQNLYEASNRVCEKQKSGVVLTLLRNTNSRAKQVEVKRANVVSL</sequence>
<reference evidence="6 7" key="1">
    <citation type="submission" date="2015-11" db="EMBL/GenBank/DDBJ databases">
        <title>Genomic analysis of 38 Legionella species identifies large and diverse effector repertoires.</title>
        <authorList>
            <person name="Burstein D."/>
            <person name="Amaro F."/>
            <person name="Zusman T."/>
            <person name="Lifshitz Z."/>
            <person name="Cohen O."/>
            <person name="Gilbert J.A."/>
            <person name="Pupko T."/>
            <person name="Shuman H.A."/>
            <person name="Segal G."/>
        </authorList>
    </citation>
    <scope>NUCLEOTIDE SEQUENCE [LARGE SCALE GENOMIC DNA]</scope>
    <source>
        <strain evidence="6 7">SC-63-C7</strain>
    </source>
</reference>
<dbReference type="EMBL" id="LNYU01000091">
    <property type="protein sequence ID" value="KTD53440.1"/>
    <property type="molecule type" value="Genomic_DNA"/>
</dbReference>
<dbReference type="GO" id="GO:0015074">
    <property type="term" value="P:DNA integration"/>
    <property type="evidence" value="ECO:0007669"/>
    <property type="project" value="UniProtKB-KW"/>
</dbReference>
<keyword evidence="7" id="KW-1185">Reference proteome</keyword>
<keyword evidence="4" id="KW-0233">DNA recombination</keyword>
<dbReference type="InterPro" id="IPR013762">
    <property type="entry name" value="Integrase-like_cat_sf"/>
</dbReference>
<comment type="caution">
    <text evidence="6">The sequence shown here is derived from an EMBL/GenBank/DDBJ whole genome shotgun (WGS) entry which is preliminary data.</text>
</comment>
<dbReference type="InterPro" id="IPR002104">
    <property type="entry name" value="Integrase_catalytic"/>
</dbReference>
<comment type="similarity">
    <text evidence="1">Belongs to the 'phage' integrase family.</text>
</comment>
<dbReference type="Proteomes" id="UP000054703">
    <property type="component" value="Unassembled WGS sequence"/>
</dbReference>
<proteinExistence type="inferred from homology"/>
<evidence type="ECO:0000256" key="3">
    <source>
        <dbReference type="ARBA" id="ARBA00023125"/>
    </source>
</evidence>
<dbReference type="PROSITE" id="PS51898">
    <property type="entry name" value="TYR_RECOMBINASE"/>
    <property type="match status" value="1"/>
</dbReference>
<dbReference type="InterPro" id="IPR010998">
    <property type="entry name" value="Integrase_recombinase_N"/>
</dbReference>
<dbReference type="GO" id="GO:0003677">
    <property type="term" value="F:DNA binding"/>
    <property type="evidence" value="ECO:0007669"/>
    <property type="project" value="UniProtKB-KW"/>
</dbReference>
<gene>
    <name evidence="6" type="ORF">Lsan_3850</name>
</gene>
<dbReference type="PANTHER" id="PTHR30349">
    <property type="entry name" value="PHAGE INTEGRASE-RELATED"/>
    <property type="match status" value="1"/>
</dbReference>
<dbReference type="AlphaFoldDB" id="A0A0W0Y9F3"/>
<name>A0A0W0Y9F3_9GAMM</name>
<dbReference type="Gene3D" id="1.10.443.10">
    <property type="entry name" value="Intergrase catalytic core"/>
    <property type="match status" value="1"/>
</dbReference>
<keyword evidence="2" id="KW-0229">DNA integration</keyword>
<evidence type="ECO:0000256" key="2">
    <source>
        <dbReference type="ARBA" id="ARBA00022908"/>
    </source>
</evidence>
<dbReference type="STRING" id="45074.Lsan_3850"/>
<dbReference type="Pfam" id="PF00589">
    <property type="entry name" value="Phage_integrase"/>
    <property type="match status" value="1"/>
</dbReference>
<dbReference type="GO" id="GO:0006310">
    <property type="term" value="P:DNA recombination"/>
    <property type="evidence" value="ECO:0007669"/>
    <property type="project" value="UniProtKB-KW"/>
</dbReference>
<feature type="domain" description="Tyr recombinase" evidence="5">
    <location>
        <begin position="167"/>
        <end position="340"/>
    </location>
</feature>
<evidence type="ECO:0000256" key="4">
    <source>
        <dbReference type="ARBA" id="ARBA00023172"/>
    </source>
</evidence>
<evidence type="ECO:0000256" key="1">
    <source>
        <dbReference type="ARBA" id="ARBA00008857"/>
    </source>
</evidence>
<dbReference type="PATRIC" id="fig|45074.5.peg.4135"/>
<accession>A0A0W0Y9F3</accession>
<dbReference type="InterPro" id="IPR050090">
    <property type="entry name" value="Tyrosine_recombinase_XerCD"/>
</dbReference>
<evidence type="ECO:0000313" key="7">
    <source>
        <dbReference type="Proteomes" id="UP000054703"/>
    </source>
</evidence>
<evidence type="ECO:0000313" key="6">
    <source>
        <dbReference type="EMBL" id="KTD53440.1"/>
    </source>
</evidence>
<keyword evidence="3" id="KW-0238">DNA-binding</keyword>
<dbReference type="InterPro" id="IPR011010">
    <property type="entry name" value="DNA_brk_join_enz"/>
</dbReference>
<organism evidence="6 7">
    <name type="scientific">Legionella santicrucis</name>
    <dbReference type="NCBI Taxonomy" id="45074"/>
    <lineage>
        <taxon>Bacteria</taxon>
        <taxon>Pseudomonadati</taxon>
        <taxon>Pseudomonadota</taxon>
        <taxon>Gammaproteobacteria</taxon>
        <taxon>Legionellales</taxon>
        <taxon>Legionellaceae</taxon>
        <taxon>Legionella</taxon>
    </lineage>
</organism>